<dbReference type="GO" id="GO:0016567">
    <property type="term" value="P:protein ubiquitination"/>
    <property type="evidence" value="ECO:0007669"/>
    <property type="project" value="TreeGrafter"/>
</dbReference>
<dbReference type="InterPro" id="IPR013083">
    <property type="entry name" value="Znf_RING/FYVE/PHD"/>
</dbReference>
<evidence type="ECO:0000256" key="5">
    <source>
        <dbReference type="ARBA" id="ARBA00022771"/>
    </source>
</evidence>
<evidence type="ECO:0000256" key="10">
    <source>
        <dbReference type="SAM" id="Phobius"/>
    </source>
</evidence>
<evidence type="ECO:0000256" key="3">
    <source>
        <dbReference type="ARBA" id="ARBA00022692"/>
    </source>
</evidence>
<dbReference type="GO" id="GO:0016020">
    <property type="term" value="C:membrane"/>
    <property type="evidence" value="ECO:0007669"/>
    <property type="project" value="UniProtKB-SubCell"/>
</dbReference>
<comment type="caution">
    <text evidence="12">The sequence shown here is derived from an EMBL/GenBank/DDBJ whole genome shotgun (WGS) entry which is preliminary data.</text>
</comment>
<dbReference type="SUPFAM" id="SSF57850">
    <property type="entry name" value="RING/U-box"/>
    <property type="match status" value="1"/>
</dbReference>
<accession>A0A9Q1H1T5</accession>
<gene>
    <name evidence="12" type="ORF">HOLleu_29561</name>
</gene>
<evidence type="ECO:0000259" key="11">
    <source>
        <dbReference type="PROSITE" id="PS51292"/>
    </source>
</evidence>
<reference evidence="12" key="1">
    <citation type="submission" date="2021-10" db="EMBL/GenBank/DDBJ databases">
        <title>Tropical sea cucumber genome reveals ecological adaptation and Cuvierian tubules defense mechanism.</title>
        <authorList>
            <person name="Chen T."/>
        </authorList>
    </citation>
    <scope>NUCLEOTIDE SEQUENCE</scope>
    <source>
        <strain evidence="12">Nanhai2018</strain>
        <tissue evidence="12">Muscle</tissue>
    </source>
</reference>
<dbReference type="PANTHER" id="PTHR46065">
    <property type="entry name" value="E3 UBIQUITIN-PROTEIN LIGASE MARCH 2/3 FAMILY MEMBER"/>
    <property type="match status" value="1"/>
</dbReference>
<keyword evidence="4" id="KW-0479">Metal-binding</keyword>
<dbReference type="PROSITE" id="PS51292">
    <property type="entry name" value="ZF_RING_CH"/>
    <property type="match status" value="1"/>
</dbReference>
<sequence>MVPPKGETVPSVGDVTREAVMVSSCTCSTQSPQPACTKSDSEVHRKGQVVHGCSELSQFSLTVPHNSQFPKENIPTTCTNSHLGHQHMLQGNIQMCQTSHAVSSSPNVCVNWTNFIVDSSLSLPCEVGLQDFENDRRPLLSKDTEDTSLGRRFSKSFSIASCERIVKSFLGSRSEGKKHSTANEIKIPATDSLSFSTVVSDGPICRICHEGERGSEKLVRPCWCCGTLGYTHQKCLEKWLQTKRQDVCELCRYQFHTRRKDRSFKEWLQTPARPRDRRNMVMDVLCFCLLTPMVFTSAWLCLHGAHYYLTYFNNRDLEGLGLIILASVLLIIFLFWSAVSFRYHCSIWNVWRQENQVVHIVVQDRSPSIQSKLISQLSSFSSEGQKHDLNGNVTCCQSSGLPPGATFV</sequence>
<dbReference type="GO" id="GO:0008270">
    <property type="term" value="F:zinc ion binding"/>
    <property type="evidence" value="ECO:0007669"/>
    <property type="project" value="UniProtKB-KW"/>
</dbReference>
<dbReference type="SMART" id="SM00744">
    <property type="entry name" value="RINGv"/>
    <property type="match status" value="1"/>
</dbReference>
<feature type="transmembrane region" description="Helical" evidence="10">
    <location>
        <begin position="280"/>
        <end position="300"/>
    </location>
</feature>
<dbReference type="GO" id="GO:0004842">
    <property type="term" value="F:ubiquitin-protein transferase activity"/>
    <property type="evidence" value="ECO:0007669"/>
    <property type="project" value="TreeGrafter"/>
</dbReference>
<proteinExistence type="predicted"/>
<dbReference type="OrthoDB" id="273089at2759"/>
<keyword evidence="5" id="KW-0863">Zinc-finger</keyword>
<evidence type="ECO:0000256" key="7">
    <source>
        <dbReference type="ARBA" id="ARBA00022833"/>
    </source>
</evidence>
<keyword evidence="7" id="KW-0862">Zinc</keyword>
<evidence type="ECO:0000256" key="6">
    <source>
        <dbReference type="ARBA" id="ARBA00022786"/>
    </source>
</evidence>
<evidence type="ECO:0000256" key="8">
    <source>
        <dbReference type="ARBA" id="ARBA00022989"/>
    </source>
</evidence>
<keyword evidence="9 10" id="KW-0472">Membrane</keyword>
<evidence type="ECO:0000313" key="13">
    <source>
        <dbReference type="Proteomes" id="UP001152320"/>
    </source>
</evidence>
<evidence type="ECO:0000256" key="9">
    <source>
        <dbReference type="ARBA" id="ARBA00023136"/>
    </source>
</evidence>
<evidence type="ECO:0000256" key="1">
    <source>
        <dbReference type="ARBA" id="ARBA00004141"/>
    </source>
</evidence>
<dbReference type="Proteomes" id="UP001152320">
    <property type="component" value="Chromosome 14"/>
</dbReference>
<comment type="subcellular location">
    <subcellularLocation>
        <location evidence="1">Membrane</location>
        <topology evidence="1">Multi-pass membrane protein</topology>
    </subcellularLocation>
</comment>
<dbReference type="InterPro" id="IPR011016">
    <property type="entry name" value="Znf_RING-CH"/>
</dbReference>
<keyword evidence="13" id="KW-1185">Reference proteome</keyword>
<feature type="domain" description="RING-CH-type" evidence="11">
    <location>
        <begin position="197"/>
        <end position="258"/>
    </location>
</feature>
<protein>
    <submittedName>
        <fullName evidence="12">E3 ubiquitin-protein ligase MARCH2</fullName>
    </submittedName>
</protein>
<organism evidence="12 13">
    <name type="scientific">Holothuria leucospilota</name>
    <name type="common">Black long sea cucumber</name>
    <name type="synonym">Mertensiothuria leucospilota</name>
    <dbReference type="NCBI Taxonomy" id="206669"/>
    <lineage>
        <taxon>Eukaryota</taxon>
        <taxon>Metazoa</taxon>
        <taxon>Echinodermata</taxon>
        <taxon>Eleutherozoa</taxon>
        <taxon>Echinozoa</taxon>
        <taxon>Holothuroidea</taxon>
        <taxon>Aspidochirotacea</taxon>
        <taxon>Aspidochirotida</taxon>
        <taxon>Holothuriidae</taxon>
        <taxon>Holothuria</taxon>
    </lineage>
</organism>
<keyword evidence="8 10" id="KW-1133">Transmembrane helix</keyword>
<dbReference type="Pfam" id="PF12906">
    <property type="entry name" value="RINGv"/>
    <property type="match status" value="1"/>
</dbReference>
<evidence type="ECO:0000256" key="4">
    <source>
        <dbReference type="ARBA" id="ARBA00022723"/>
    </source>
</evidence>
<dbReference type="AlphaFoldDB" id="A0A9Q1H1T5"/>
<keyword evidence="3 10" id="KW-0812">Transmembrane</keyword>
<evidence type="ECO:0000313" key="12">
    <source>
        <dbReference type="EMBL" id="KAJ8029998.1"/>
    </source>
</evidence>
<dbReference type="Gene3D" id="3.30.40.10">
    <property type="entry name" value="Zinc/RING finger domain, C3HC4 (zinc finger)"/>
    <property type="match status" value="1"/>
</dbReference>
<name>A0A9Q1H1T5_HOLLE</name>
<evidence type="ECO:0000256" key="2">
    <source>
        <dbReference type="ARBA" id="ARBA00022679"/>
    </source>
</evidence>
<keyword evidence="6" id="KW-0833">Ubl conjugation pathway</keyword>
<dbReference type="PANTHER" id="PTHR46065:SF3">
    <property type="entry name" value="FI20425P1"/>
    <property type="match status" value="1"/>
</dbReference>
<keyword evidence="2" id="KW-0808">Transferase</keyword>
<dbReference type="EMBL" id="JAIZAY010000014">
    <property type="protein sequence ID" value="KAJ8029998.1"/>
    <property type="molecule type" value="Genomic_DNA"/>
</dbReference>
<feature type="transmembrane region" description="Helical" evidence="10">
    <location>
        <begin position="320"/>
        <end position="339"/>
    </location>
</feature>